<dbReference type="EMBL" id="JAWWNJ010000215">
    <property type="protein sequence ID" value="KAK6971327.1"/>
    <property type="molecule type" value="Genomic_DNA"/>
</dbReference>
<feature type="compositionally biased region" description="Acidic residues" evidence="1">
    <location>
        <begin position="158"/>
        <end position="184"/>
    </location>
</feature>
<organism evidence="2 3">
    <name type="scientific">Favolaschia claudopus</name>
    <dbReference type="NCBI Taxonomy" id="2862362"/>
    <lineage>
        <taxon>Eukaryota</taxon>
        <taxon>Fungi</taxon>
        <taxon>Dikarya</taxon>
        <taxon>Basidiomycota</taxon>
        <taxon>Agaricomycotina</taxon>
        <taxon>Agaricomycetes</taxon>
        <taxon>Agaricomycetidae</taxon>
        <taxon>Agaricales</taxon>
        <taxon>Marasmiineae</taxon>
        <taxon>Mycenaceae</taxon>
        <taxon>Favolaschia</taxon>
    </lineage>
</organism>
<comment type="caution">
    <text evidence="2">The sequence shown here is derived from an EMBL/GenBank/DDBJ whole genome shotgun (WGS) entry which is preliminary data.</text>
</comment>
<dbReference type="Proteomes" id="UP001362999">
    <property type="component" value="Unassembled WGS sequence"/>
</dbReference>
<evidence type="ECO:0008006" key="4">
    <source>
        <dbReference type="Google" id="ProtNLM"/>
    </source>
</evidence>
<feature type="region of interest" description="Disordered" evidence="1">
    <location>
        <begin position="144"/>
        <end position="209"/>
    </location>
</feature>
<proteinExistence type="predicted"/>
<evidence type="ECO:0000256" key="1">
    <source>
        <dbReference type="SAM" id="MobiDB-lite"/>
    </source>
</evidence>
<dbReference type="AlphaFoldDB" id="A0AAV9Z3Z2"/>
<evidence type="ECO:0000313" key="3">
    <source>
        <dbReference type="Proteomes" id="UP001362999"/>
    </source>
</evidence>
<name>A0AAV9Z3Z2_9AGAR</name>
<gene>
    <name evidence="2" type="ORF">R3P38DRAFT_3336786</name>
</gene>
<accession>A0AAV9Z3Z2</accession>
<reference evidence="2 3" key="1">
    <citation type="journal article" date="2024" name="J Genomics">
        <title>Draft genome sequencing and assembly of Favolaschia claudopus CIRM-BRFM 2984 isolated from oak limbs.</title>
        <authorList>
            <person name="Navarro D."/>
            <person name="Drula E."/>
            <person name="Chaduli D."/>
            <person name="Cazenave R."/>
            <person name="Ahrendt S."/>
            <person name="Wang J."/>
            <person name="Lipzen A."/>
            <person name="Daum C."/>
            <person name="Barry K."/>
            <person name="Grigoriev I.V."/>
            <person name="Favel A."/>
            <person name="Rosso M.N."/>
            <person name="Martin F."/>
        </authorList>
    </citation>
    <scope>NUCLEOTIDE SEQUENCE [LARGE SCALE GENOMIC DNA]</scope>
    <source>
        <strain evidence="2 3">CIRM-BRFM 2984</strain>
    </source>
</reference>
<keyword evidence="3" id="KW-1185">Reference proteome</keyword>
<evidence type="ECO:0000313" key="2">
    <source>
        <dbReference type="EMBL" id="KAK6971327.1"/>
    </source>
</evidence>
<sequence length="270" mass="30532">MPPAKKSKATIPKVAFDHVDRLQKDEENRDPDAHDVDVYNDYFGYACCDLLKKEMLAIGKLTSSKTENPSLATFQRLEALTLYMSNSGAADSFHTNPMKILNLENVVRTAAKTMMQFSGIGFDNEPNEVSSAMLRVLERNGMDGTPKEKLFLGKSADSDDEEDEQEDEDSDNEEEEEEEEEEDKEREKSRRPKKKARTSGADDADVRAAAKTWKWSKAMKALKSAGRPESRTRPWDITKWPKETLAMDRALSFVGEGGFFDDDDDDMGFF</sequence>
<protein>
    <recommendedName>
        <fullName evidence="4">Origin recognition complex subunit 6</fullName>
    </recommendedName>
</protein>